<keyword evidence="4 7" id="KW-1133">Transmembrane helix</keyword>
<evidence type="ECO:0000256" key="1">
    <source>
        <dbReference type="ARBA" id="ARBA00004141"/>
    </source>
</evidence>
<comment type="subcellular location">
    <subcellularLocation>
        <location evidence="1">Membrane</location>
        <topology evidence="1">Multi-pass membrane protein</topology>
    </subcellularLocation>
</comment>
<dbReference type="InterPro" id="IPR036259">
    <property type="entry name" value="MFS_trans_sf"/>
</dbReference>
<evidence type="ECO:0000313" key="8">
    <source>
        <dbReference type="EMBL" id="CAK9170183.1"/>
    </source>
</evidence>
<keyword evidence="3 7" id="KW-0812">Transmembrane</keyword>
<proteinExistence type="inferred from homology"/>
<keyword evidence="9" id="KW-1185">Reference proteome</keyword>
<evidence type="ECO:0000256" key="2">
    <source>
        <dbReference type="ARBA" id="ARBA00005982"/>
    </source>
</evidence>
<feature type="transmembrane region" description="Helical" evidence="7">
    <location>
        <begin position="206"/>
        <end position="225"/>
    </location>
</feature>
<evidence type="ECO:0000256" key="6">
    <source>
        <dbReference type="ARBA" id="ARBA00044504"/>
    </source>
</evidence>
<feature type="transmembrane region" description="Helical" evidence="7">
    <location>
        <begin position="170"/>
        <end position="194"/>
    </location>
</feature>
<dbReference type="GO" id="GO:0016020">
    <property type="term" value="C:membrane"/>
    <property type="evidence" value="ECO:0007669"/>
    <property type="project" value="UniProtKB-SubCell"/>
</dbReference>
<accession>A0ABC8TL51</accession>
<organism evidence="8 9">
    <name type="scientific">Ilex paraguariensis</name>
    <name type="common">yerba mate</name>
    <dbReference type="NCBI Taxonomy" id="185542"/>
    <lineage>
        <taxon>Eukaryota</taxon>
        <taxon>Viridiplantae</taxon>
        <taxon>Streptophyta</taxon>
        <taxon>Embryophyta</taxon>
        <taxon>Tracheophyta</taxon>
        <taxon>Spermatophyta</taxon>
        <taxon>Magnoliopsida</taxon>
        <taxon>eudicotyledons</taxon>
        <taxon>Gunneridae</taxon>
        <taxon>Pentapetalae</taxon>
        <taxon>asterids</taxon>
        <taxon>campanulids</taxon>
        <taxon>Aquifoliales</taxon>
        <taxon>Aquifoliaceae</taxon>
        <taxon>Ilex</taxon>
    </lineage>
</organism>
<dbReference type="AlphaFoldDB" id="A0ABC8TL51"/>
<dbReference type="Pfam" id="PF00854">
    <property type="entry name" value="PTR2"/>
    <property type="match status" value="1"/>
</dbReference>
<protein>
    <submittedName>
        <fullName evidence="8">Uncharacterized protein</fullName>
    </submittedName>
</protein>
<comment type="caution">
    <text evidence="8">The sequence shown here is derived from an EMBL/GenBank/DDBJ whole genome shotgun (WGS) entry which is preliminary data.</text>
</comment>
<evidence type="ECO:0000256" key="7">
    <source>
        <dbReference type="SAM" id="Phobius"/>
    </source>
</evidence>
<feature type="transmembrane region" description="Helical" evidence="7">
    <location>
        <begin position="132"/>
        <end position="150"/>
    </location>
</feature>
<evidence type="ECO:0000256" key="5">
    <source>
        <dbReference type="ARBA" id="ARBA00023136"/>
    </source>
</evidence>
<dbReference type="Proteomes" id="UP001642360">
    <property type="component" value="Unassembled WGS sequence"/>
</dbReference>
<evidence type="ECO:0000256" key="4">
    <source>
        <dbReference type="ARBA" id="ARBA00022989"/>
    </source>
</evidence>
<dbReference type="EMBL" id="CAUOFW020005447">
    <property type="protein sequence ID" value="CAK9170183.1"/>
    <property type="molecule type" value="Genomic_DNA"/>
</dbReference>
<dbReference type="SUPFAM" id="SSF103473">
    <property type="entry name" value="MFS general substrate transporter"/>
    <property type="match status" value="1"/>
</dbReference>
<gene>
    <name evidence="8" type="ORF">ILEXP_LOCUS39668</name>
</gene>
<comment type="similarity">
    <text evidence="6">Belongs to the major facilitator superfamily. Phosphate:H(+) symporter (TC 2.A.1.9) family.</text>
</comment>
<dbReference type="Gene3D" id="1.20.1250.20">
    <property type="entry name" value="MFS general substrate transporter like domains"/>
    <property type="match status" value="1"/>
</dbReference>
<keyword evidence="5 7" id="KW-0472">Membrane</keyword>
<reference evidence="8 9" key="1">
    <citation type="submission" date="2024-02" db="EMBL/GenBank/DDBJ databases">
        <authorList>
            <person name="Vignale AGUSTIN F."/>
            <person name="Sosa J E."/>
            <person name="Modenutti C."/>
        </authorList>
    </citation>
    <scope>NUCLEOTIDE SEQUENCE [LARGE SCALE GENOMIC DNA]</scope>
</reference>
<feature type="transmembrane region" description="Helical" evidence="7">
    <location>
        <begin position="50"/>
        <end position="69"/>
    </location>
</feature>
<comment type="similarity">
    <text evidence="2">Belongs to the major facilitator superfamily. Proton-dependent oligopeptide transporter (POT/PTR) (TC 2.A.17) family.</text>
</comment>
<feature type="transmembrane region" description="Helical" evidence="7">
    <location>
        <begin position="89"/>
        <end position="111"/>
    </location>
</feature>
<evidence type="ECO:0000313" key="9">
    <source>
        <dbReference type="Proteomes" id="UP001642360"/>
    </source>
</evidence>
<sequence>MLLKSCLTSLSYRFLNRAAVKTEGDIGPDGSNAKPWKLCTLQQVEDFKSLIKIFPLWTSGVFLCIPIVIQQSLPIIQALTMDRHLGPRFQIPSGSITVFIMISCSITVAFVDRLLFPTWEKLRGRPLTPLKRVGIGHVLTGLSMAVAAVVESRRLKMAKSHHLQDQNGGVVPMSVFWLVPQLAIVGIGEAFHFPGNVTFYYQEFPATLKSTSTAMVALYIGISYYSGNSVMDLVRRVTPWLPDNINDGKLDNVYWLCTAISTLNIVYYLVCAWLYKYQGAQEVFDDSSKPEK</sequence>
<dbReference type="InterPro" id="IPR000109">
    <property type="entry name" value="POT_fam"/>
</dbReference>
<evidence type="ECO:0000256" key="3">
    <source>
        <dbReference type="ARBA" id="ARBA00022692"/>
    </source>
</evidence>
<dbReference type="PANTHER" id="PTHR11654">
    <property type="entry name" value="OLIGOPEPTIDE TRANSPORTER-RELATED"/>
    <property type="match status" value="1"/>
</dbReference>
<feature type="transmembrane region" description="Helical" evidence="7">
    <location>
        <begin position="253"/>
        <end position="275"/>
    </location>
</feature>
<name>A0ABC8TL51_9AQUA</name>